<dbReference type="EMBL" id="CP029149">
    <property type="protein sequence ID" value="QHN64866.1"/>
    <property type="molecule type" value="Genomic_DNA"/>
</dbReference>
<dbReference type="Pfam" id="PF09524">
    <property type="entry name" value="Phg_2220_C"/>
    <property type="match status" value="1"/>
</dbReference>
<dbReference type="RefSeq" id="WP_160223899.1">
    <property type="nucleotide sequence ID" value="NZ_CP029149.1"/>
</dbReference>
<proteinExistence type="predicted"/>
<reference evidence="1 2" key="1">
    <citation type="submission" date="2018-04" db="EMBL/GenBank/DDBJ databases">
        <title>Characteristic and Complete Genome Sequencing of A Novel Member of Infective Endocarditis Causative Bacteria: Bergeyella cardium QL-PH.</title>
        <authorList>
            <person name="Pan H."/>
            <person name="Sun E."/>
            <person name="Zhang Y."/>
        </authorList>
    </citation>
    <scope>NUCLEOTIDE SEQUENCE [LARGE SCALE GENOMIC DNA]</scope>
    <source>
        <strain evidence="1 2">HPQL</strain>
    </source>
</reference>
<sequence>MKIQIHTEETEILEFLNQITGSRFRPIKTNLTKITALLKAGFQKQDFAEVIQLKTIQWKNNPKMAGYLYPGTLFRESNFEKYYNEVQQVKQNPKIYADYFKSINKIERSAADDLDGLTDLYG</sequence>
<keyword evidence="2" id="KW-1185">Reference proteome</keyword>
<dbReference type="KEGG" id="bcad:DBX24_02635"/>
<evidence type="ECO:0000313" key="2">
    <source>
        <dbReference type="Proteomes" id="UP000464318"/>
    </source>
</evidence>
<name>A0A6P1QRS7_9FLAO</name>
<evidence type="ECO:0000313" key="1">
    <source>
        <dbReference type="EMBL" id="QHN64866.1"/>
    </source>
</evidence>
<dbReference type="OrthoDB" id="1258529at2"/>
<protein>
    <submittedName>
        <fullName evidence="1">Uncharacterized protein</fullName>
    </submittedName>
</protein>
<dbReference type="AlphaFoldDB" id="A0A6P1QRS7"/>
<accession>A0A6P1QRS7</accession>
<dbReference type="InterPro" id="IPR011741">
    <property type="entry name" value="Phg_2220_C"/>
</dbReference>
<dbReference type="Proteomes" id="UP000464318">
    <property type="component" value="Chromosome"/>
</dbReference>
<organism evidence="1 2">
    <name type="scientific">Bergeyella cardium</name>
    <dbReference type="NCBI Taxonomy" id="1585976"/>
    <lineage>
        <taxon>Bacteria</taxon>
        <taxon>Pseudomonadati</taxon>
        <taxon>Bacteroidota</taxon>
        <taxon>Flavobacteriia</taxon>
        <taxon>Flavobacteriales</taxon>
        <taxon>Weeksellaceae</taxon>
        <taxon>Bergeyella</taxon>
    </lineage>
</organism>
<gene>
    <name evidence="1" type="ORF">DBX24_02635</name>
</gene>